<sequence>MRLNGIRTYAKAVPPTAEAPTGEARNAFDKLAGMKAGGWQLLVALSACALLSFAVNDNEWKKYHPYNDLGEMLVKTAEQCPNHTRLYSIGQSAEGRDLLVIEFSTTPGQHVQLKPDVKYVGNMHGNEAVGRELLLRLATHFCEGIKNRNKEILDYLNHTSLHILPSMNPDGFELAYNTAPSERAWLTGRSNANGVDLNRNFPDLDSLLYNLEANQVPRYDHLMEMFTDSESREPEVLAVGQWILSSPFVLSANFHEGDLVANYPFDSSKIPQSSTYARSPDDSTFRDLARTYASNHAHMAKNDHAPCDGTAADAFARQGGITNGANWYSVSGGMQDFNYLATNTFEITVEMSCEKFPDPKTLQQLWEDNKKSLFAYMWKAHSGIKGLVLDDVTKQPIADAVIWVTNITAGQPEEPIKHPVTTWKTGDYFRLLTPGQYLVRASADGYTNAVKQVNVTNEVHNEAKNLSFNLTPVLDNQVDADNVFQDIVEEVANADQGNFY</sequence>
<evidence type="ECO:0000256" key="9">
    <source>
        <dbReference type="PROSITE-ProRule" id="PRU01379"/>
    </source>
</evidence>
<dbReference type="Pfam" id="PF00246">
    <property type="entry name" value="Peptidase_M14"/>
    <property type="match status" value="1"/>
</dbReference>
<dbReference type="InterPro" id="IPR057246">
    <property type="entry name" value="CARBOXYPEPT_ZN_1"/>
</dbReference>
<dbReference type="PROSITE" id="PS00132">
    <property type="entry name" value="CARBOXYPEPT_ZN_1"/>
    <property type="match status" value="1"/>
</dbReference>
<dbReference type="PRINTS" id="PR00765">
    <property type="entry name" value="CRBOXYPTASEA"/>
</dbReference>
<dbReference type="PANTHER" id="PTHR11532:SF93">
    <property type="entry name" value="CARBOXYPEPTIDASE E"/>
    <property type="match status" value="1"/>
</dbReference>
<dbReference type="GO" id="GO:0006518">
    <property type="term" value="P:peptide metabolic process"/>
    <property type="evidence" value="ECO:0007669"/>
    <property type="project" value="TreeGrafter"/>
</dbReference>
<evidence type="ECO:0000256" key="3">
    <source>
        <dbReference type="ARBA" id="ARBA00022645"/>
    </source>
</evidence>
<keyword evidence="3" id="KW-0121">Carboxypeptidase</keyword>
<dbReference type="AlphaFoldDB" id="A0AA39H5Z7"/>
<dbReference type="Proteomes" id="UP001175271">
    <property type="component" value="Unassembled WGS sequence"/>
</dbReference>
<keyword evidence="4" id="KW-0645">Protease</keyword>
<gene>
    <name evidence="11" type="ORF">QR680_002736</name>
</gene>
<comment type="caution">
    <text evidence="11">The sequence shown here is derived from an EMBL/GenBank/DDBJ whole genome shotgun (WGS) entry which is preliminary data.</text>
</comment>
<keyword evidence="5" id="KW-0479">Metal-binding</keyword>
<keyword evidence="8" id="KW-0325">Glycoprotein</keyword>
<dbReference type="PROSITE" id="PS52035">
    <property type="entry name" value="PEPTIDASE_M14"/>
    <property type="match status" value="1"/>
</dbReference>
<comment type="cofactor">
    <cofactor evidence="1">
        <name>Zn(2+)</name>
        <dbReference type="ChEBI" id="CHEBI:29105"/>
    </cofactor>
</comment>
<evidence type="ECO:0000313" key="11">
    <source>
        <dbReference type="EMBL" id="KAK0398754.1"/>
    </source>
</evidence>
<dbReference type="GO" id="GO:0005615">
    <property type="term" value="C:extracellular space"/>
    <property type="evidence" value="ECO:0007669"/>
    <property type="project" value="TreeGrafter"/>
</dbReference>
<name>A0AA39H5Z7_9BILA</name>
<dbReference type="GO" id="GO:0016485">
    <property type="term" value="P:protein processing"/>
    <property type="evidence" value="ECO:0007669"/>
    <property type="project" value="TreeGrafter"/>
</dbReference>
<dbReference type="FunFam" id="2.60.40.1120:FF:000019">
    <property type="entry name" value="Carboxypeptidase D"/>
    <property type="match status" value="1"/>
</dbReference>
<dbReference type="Pfam" id="PF13620">
    <property type="entry name" value="CarboxypepD_reg"/>
    <property type="match status" value="1"/>
</dbReference>
<dbReference type="InterPro" id="IPR008969">
    <property type="entry name" value="CarboxyPept-like_regulatory"/>
</dbReference>
<organism evidence="11 12">
    <name type="scientific">Steinernema hermaphroditum</name>
    <dbReference type="NCBI Taxonomy" id="289476"/>
    <lineage>
        <taxon>Eukaryota</taxon>
        <taxon>Metazoa</taxon>
        <taxon>Ecdysozoa</taxon>
        <taxon>Nematoda</taxon>
        <taxon>Chromadorea</taxon>
        <taxon>Rhabditida</taxon>
        <taxon>Tylenchina</taxon>
        <taxon>Panagrolaimomorpha</taxon>
        <taxon>Strongyloidoidea</taxon>
        <taxon>Steinernematidae</taxon>
        <taxon>Steinernema</taxon>
    </lineage>
</organism>
<evidence type="ECO:0000313" key="12">
    <source>
        <dbReference type="Proteomes" id="UP001175271"/>
    </source>
</evidence>
<evidence type="ECO:0000256" key="5">
    <source>
        <dbReference type="ARBA" id="ARBA00022723"/>
    </source>
</evidence>
<feature type="active site" description="Proton donor/acceptor" evidence="9">
    <location>
        <position position="350"/>
    </location>
</feature>
<evidence type="ECO:0000259" key="10">
    <source>
        <dbReference type="PROSITE" id="PS52035"/>
    </source>
</evidence>
<dbReference type="PANTHER" id="PTHR11532">
    <property type="entry name" value="PROTEASE M14 CARBOXYPEPTIDASE"/>
    <property type="match status" value="1"/>
</dbReference>
<evidence type="ECO:0000256" key="8">
    <source>
        <dbReference type="ARBA" id="ARBA00023180"/>
    </source>
</evidence>
<dbReference type="EMBL" id="JAUCMV010000005">
    <property type="protein sequence ID" value="KAK0398754.1"/>
    <property type="molecule type" value="Genomic_DNA"/>
</dbReference>
<dbReference type="CDD" id="cd03858">
    <property type="entry name" value="M14_CP_N-E_like"/>
    <property type="match status" value="1"/>
</dbReference>
<dbReference type="CDD" id="cd11308">
    <property type="entry name" value="Peptidase_M14NE-CP-C_like"/>
    <property type="match status" value="1"/>
</dbReference>
<dbReference type="SUPFAM" id="SSF53187">
    <property type="entry name" value="Zn-dependent exopeptidases"/>
    <property type="match status" value="1"/>
</dbReference>
<reference evidence="11" key="1">
    <citation type="submission" date="2023-06" db="EMBL/GenBank/DDBJ databases">
        <title>Genomic analysis of the entomopathogenic nematode Steinernema hermaphroditum.</title>
        <authorList>
            <person name="Schwarz E.M."/>
            <person name="Heppert J.K."/>
            <person name="Baniya A."/>
            <person name="Schwartz H.T."/>
            <person name="Tan C.-H."/>
            <person name="Antoshechkin I."/>
            <person name="Sternberg P.W."/>
            <person name="Goodrich-Blair H."/>
            <person name="Dillman A.R."/>
        </authorList>
    </citation>
    <scope>NUCLEOTIDE SEQUENCE</scope>
    <source>
        <strain evidence="11">PS9179</strain>
        <tissue evidence="11">Whole animal</tissue>
    </source>
</reference>
<evidence type="ECO:0000256" key="7">
    <source>
        <dbReference type="ARBA" id="ARBA00022833"/>
    </source>
</evidence>
<dbReference type="SUPFAM" id="SSF49464">
    <property type="entry name" value="Carboxypeptidase regulatory domain-like"/>
    <property type="match status" value="1"/>
</dbReference>
<keyword evidence="12" id="KW-1185">Reference proteome</keyword>
<feature type="domain" description="Peptidase M14" evidence="10">
    <location>
        <begin position="62"/>
        <end position="380"/>
    </location>
</feature>
<dbReference type="GO" id="GO:0008270">
    <property type="term" value="F:zinc ion binding"/>
    <property type="evidence" value="ECO:0007669"/>
    <property type="project" value="InterPro"/>
</dbReference>
<protein>
    <recommendedName>
        <fullName evidence="10">Peptidase M14 domain-containing protein</fullName>
    </recommendedName>
</protein>
<keyword evidence="7" id="KW-0862">Zinc</keyword>
<dbReference type="SMART" id="SM00631">
    <property type="entry name" value="Zn_pept"/>
    <property type="match status" value="1"/>
</dbReference>
<dbReference type="FunFam" id="3.40.630.10:FF:000020">
    <property type="entry name" value="Carboxypeptidase D"/>
    <property type="match status" value="1"/>
</dbReference>
<proteinExistence type="inferred from homology"/>
<keyword evidence="6" id="KW-0378">Hydrolase</keyword>
<dbReference type="InterPro" id="IPR000834">
    <property type="entry name" value="Peptidase_M14"/>
</dbReference>
<dbReference type="InterPro" id="IPR050753">
    <property type="entry name" value="Peptidase_M14_domain"/>
</dbReference>
<accession>A0AA39H5Z7</accession>
<dbReference type="Gene3D" id="3.40.630.10">
    <property type="entry name" value="Zn peptidases"/>
    <property type="match status" value="1"/>
</dbReference>
<evidence type="ECO:0000256" key="4">
    <source>
        <dbReference type="ARBA" id="ARBA00022670"/>
    </source>
</evidence>
<evidence type="ECO:0000256" key="1">
    <source>
        <dbReference type="ARBA" id="ARBA00001947"/>
    </source>
</evidence>
<dbReference type="Gene3D" id="2.60.40.1120">
    <property type="entry name" value="Carboxypeptidase-like, regulatory domain"/>
    <property type="match status" value="1"/>
</dbReference>
<evidence type="ECO:0000256" key="6">
    <source>
        <dbReference type="ARBA" id="ARBA00022801"/>
    </source>
</evidence>
<dbReference type="GO" id="GO:0004181">
    <property type="term" value="F:metallocarboxypeptidase activity"/>
    <property type="evidence" value="ECO:0007669"/>
    <property type="project" value="InterPro"/>
</dbReference>
<evidence type="ECO:0000256" key="2">
    <source>
        <dbReference type="ARBA" id="ARBA00005988"/>
    </source>
</evidence>
<comment type="similarity">
    <text evidence="2 9">Belongs to the peptidase M14 family.</text>
</comment>